<feature type="transmembrane region" description="Helical" evidence="1">
    <location>
        <begin position="6"/>
        <end position="27"/>
    </location>
</feature>
<dbReference type="EMBL" id="LR882963">
    <property type="protein sequence ID" value="CAD5947738.1"/>
    <property type="molecule type" value="Genomic_DNA"/>
</dbReference>
<keyword evidence="1" id="KW-0472">Membrane</keyword>
<dbReference type="AlphaFoldDB" id="A0AAD1Q4Z8"/>
<evidence type="ECO:0000313" key="3">
    <source>
        <dbReference type="Proteomes" id="UP001153761"/>
    </source>
</evidence>
<evidence type="ECO:0000256" key="1">
    <source>
        <dbReference type="SAM" id="Phobius"/>
    </source>
</evidence>
<gene>
    <name evidence="2" type="ORF">PANO66_02407</name>
</gene>
<reference evidence="2" key="1">
    <citation type="submission" date="2020-09" db="EMBL/GenBank/DDBJ databases">
        <authorList>
            <person name="Blom J."/>
        </authorList>
    </citation>
    <scope>NUCLEOTIDE SEQUENCE</scope>
    <source>
        <strain evidence="2">No.66</strain>
    </source>
</reference>
<protein>
    <submittedName>
        <fullName evidence="2">Sodium dependent transporter</fullName>
    </submittedName>
</protein>
<evidence type="ECO:0000313" key="2">
    <source>
        <dbReference type="EMBL" id="CAD5947738.1"/>
    </source>
</evidence>
<organism evidence="2 3">
    <name type="scientific">Planktothrix agardhii</name>
    <name type="common">Oscillatoria agardhii</name>
    <dbReference type="NCBI Taxonomy" id="1160"/>
    <lineage>
        <taxon>Bacteria</taxon>
        <taxon>Bacillati</taxon>
        <taxon>Cyanobacteriota</taxon>
        <taxon>Cyanophyceae</taxon>
        <taxon>Oscillatoriophycideae</taxon>
        <taxon>Oscillatoriales</taxon>
        <taxon>Microcoleaceae</taxon>
        <taxon>Planktothrix</taxon>
    </lineage>
</organism>
<name>A0AAD1Q4Z8_PLAAG</name>
<keyword evidence="1" id="KW-0812">Transmembrane</keyword>
<dbReference type="Proteomes" id="UP001153761">
    <property type="component" value="Chromosome"/>
</dbReference>
<proteinExistence type="predicted"/>
<sequence>MQYPLLLIFVKVTIFALMLAIGLNLSFEKMLSLLPQEN</sequence>
<keyword evidence="1" id="KW-1133">Transmembrane helix</keyword>
<accession>A0AAD1Q4Z8</accession>